<dbReference type="SMART" id="SM00013">
    <property type="entry name" value="LRRNT"/>
    <property type="match status" value="1"/>
</dbReference>
<evidence type="ECO:0000256" key="10">
    <source>
        <dbReference type="ARBA" id="ARBA00023157"/>
    </source>
</evidence>
<dbReference type="Gene3D" id="3.80.10.10">
    <property type="entry name" value="Ribonuclease Inhibitor"/>
    <property type="match status" value="1"/>
</dbReference>
<evidence type="ECO:0000256" key="3">
    <source>
        <dbReference type="ARBA" id="ARBA00022692"/>
    </source>
</evidence>
<evidence type="ECO:0000256" key="1">
    <source>
        <dbReference type="ARBA" id="ARBA00004479"/>
    </source>
</evidence>
<evidence type="ECO:0000256" key="6">
    <source>
        <dbReference type="ARBA" id="ARBA00022889"/>
    </source>
</evidence>
<dbReference type="Ensembl" id="ENSDCDT00010035856.1">
    <property type="protein sequence ID" value="ENSDCDP00010029069.1"/>
    <property type="gene ID" value="ENSDCDG00010018318.1"/>
</dbReference>
<keyword evidence="15" id="KW-1185">Reference proteome</keyword>
<dbReference type="InterPro" id="IPR032675">
    <property type="entry name" value="LRR_dom_sf"/>
</dbReference>
<dbReference type="GO" id="GO:0016020">
    <property type="term" value="C:membrane"/>
    <property type="evidence" value="ECO:0007669"/>
    <property type="project" value="UniProtKB-SubCell"/>
</dbReference>
<organism evidence="14 15">
    <name type="scientific">Denticeps clupeoides</name>
    <name type="common">denticle herring</name>
    <dbReference type="NCBI Taxonomy" id="299321"/>
    <lineage>
        <taxon>Eukaryota</taxon>
        <taxon>Metazoa</taxon>
        <taxon>Chordata</taxon>
        <taxon>Craniata</taxon>
        <taxon>Vertebrata</taxon>
        <taxon>Euteleostomi</taxon>
        <taxon>Actinopterygii</taxon>
        <taxon>Neopterygii</taxon>
        <taxon>Teleostei</taxon>
        <taxon>Clupei</taxon>
        <taxon>Clupeiformes</taxon>
        <taxon>Denticipitoidei</taxon>
        <taxon>Denticipitidae</taxon>
        <taxon>Denticeps</taxon>
    </lineage>
</organism>
<evidence type="ECO:0000256" key="4">
    <source>
        <dbReference type="ARBA" id="ARBA00022696"/>
    </source>
</evidence>
<evidence type="ECO:0000256" key="7">
    <source>
        <dbReference type="ARBA" id="ARBA00022989"/>
    </source>
</evidence>
<dbReference type="GeneTree" id="ENSGT00530000064244"/>
<keyword evidence="10" id="KW-1015">Disulfide bond</keyword>
<dbReference type="PANTHER" id="PTHR22650:SF7">
    <property type="entry name" value="PLATELET GLYCOPROTEIN IB BETA CHAIN"/>
    <property type="match status" value="1"/>
</dbReference>
<keyword evidence="5" id="KW-0732">Signal</keyword>
<feature type="domain" description="LRRNT" evidence="12">
    <location>
        <begin position="70"/>
        <end position="104"/>
    </location>
</feature>
<dbReference type="GO" id="GO:0007155">
    <property type="term" value="P:cell adhesion"/>
    <property type="evidence" value="ECO:0007669"/>
    <property type="project" value="UniProtKB-KW"/>
</dbReference>
<dbReference type="SMART" id="SM00082">
    <property type="entry name" value="LRRCT"/>
    <property type="match status" value="1"/>
</dbReference>
<evidence type="ECO:0000256" key="9">
    <source>
        <dbReference type="ARBA" id="ARBA00023136"/>
    </source>
</evidence>
<keyword evidence="3 11" id="KW-0812">Transmembrane</keyword>
<evidence type="ECO:0000256" key="5">
    <source>
        <dbReference type="ARBA" id="ARBA00022729"/>
    </source>
</evidence>
<dbReference type="AlphaFoldDB" id="A0AAY4C8F1"/>
<dbReference type="InterPro" id="IPR000483">
    <property type="entry name" value="Cys-rich_flank_reg_C"/>
</dbReference>
<sequence>MCRRVIVGGGAKVKMAAQGLIVHAQSPLCAKGFVEWRVFVLQVASVMGGAGGAFVTSLLFCSGLIGAEARCPAPCYCKEGVVDCSGRGLATATLPSAFPGGTVELRLHDNHLTALPVGLLESLSGLRRVSLHGNPWSCDCGILYLRGWLAKQRNEGLLRNVSCSSPPALRGRLVVYLVEEDLLSTCRYWICDLALASQISLAIFVVVQALLLASVIFFLRRFNRLCKEARRTAEESFTGDHASGANEYVMLKDRNT</sequence>
<reference evidence="14" key="2">
    <citation type="submission" date="2025-09" db="UniProtKB">
        <authorList>
            <consortium name="Ensembl"/>
        </authorList>
    </citation>
    <scope>IDENTIFICATION</scope>
</reference>
<gene>
    <name evidence="14" type="primary">GP1BB</name>
</gene>
<dbReference type="InterPro" id="IPR052313">
    <property type="entry name" value="GPIb-IX-V_Complex"/>
</dbReference>
<evidence type="ECO:0000313" key="15">
    <source>
        <dbReference type="Proteomes" id="UP000694580"/>
    </source>
</evidence>
<keyword evidence="4" id="KW-0356">Hemostasis</keyword>
<evidence type="ECO:0000256" key="2">
    <source>
        <dbReference type="ARBA" id="ARBA00022614"/>
    </source>
</evidence>
<proteinExistence type="predicted"/>
<dbReference type="GO" id="GO:0007596">
    <property type="term" value="P:blood coagulation"/>
    <property type="evidence" value="ECO:0007669"/>
    <property type="project" value="UniProtKB-KW"/>
</dbReference>
<dbReference type="SUPFAM" id="SSF52058">
    <property type="entry name" value="L domain-like"/>
    <property type="match status" value="1"/>
</dbReference>
<evidence type="ECO:0000256" key="11">
    <source>
        <dbReference type="SAM" id="Phobius"/>
    </source>
</evidence>
<evidence type="ECO:0000259" key="12">
    <source>
        <dbReference type="SMART" id="SM00013"/>
    </source>
</evidence>
<feature type="transmembrane region" description="Helical" evidence="11">
    <location>
        <begin position="199"/>
        <end position="219"/>
    </location>
</feature>
<feature type="domain" description="LRRCT" evidence="13">
    <location>
        <begin position="134"/>
        <end position="187"/>
    </location>
</feature>
<keyword evidence="8" id="KW-0094">Blood coagulation</keyword>
<comment type="subcellular location">
    <subcellularLocation>
        <location evidence="1">Membrane</location>
        <topology evidence="1">Single-pass type I membrane protein</topology>
    </subcellularLocation>
</comment>
<protein>
    <recommendedName>
        <fullName evidence="16">Platelet glycoprotein Ib beta chain</fullName>
    </recommendedName>
</protein>
<keyword evidence="6" id="KW-0130">Cell adhesion</keyword>
<keyword evidence="2" id="KW-0433">Leucine-rich repeat</keyword>
<dbReference type="Proteomes" id="UP000694580">
    <property type="component" value="Unplaced"/>
</dbReference>
<keyword evidence="9 11" id="KW-0472">Membrane</keyword>
<evidence type="ECO:0000256" key="8">
    <source>
        <dbReference type="ARBA" id="ARBA00023084"/>
    </source>
</evidence>
<dbReference type="InterPro" id="IPR000372">
    <property type="entry name" value="LRRNT"/>
</dbReference>
<evidence type="ECO:0000313" key="14">
    <source>
        <dbReference type="Ensembl" id="ENSDCDP00010029069.1"/>
    </source>
</evidence>
<keyword evidence="7 11" id="KW-1133">Transmembrane helix</keyword>
<name>A0AAY4C8F1_9TELE</name>
<reference evidence="14" key="1">
    <citation type="submission" date="2025-08" db="UniProtKB">
        <authorList>
            <consortium name="Ensembl"/>
        </authorList>
    </citation>
    <scope>IDENTIFICATION</scope>
</reference>
<evidence type="ECO:0008006" key="16">
    <source>
        <dbReference type="Google" id="ProtNLM"/>
    </source>
</evidence>
<evidence type="ECO:0000259" key="13">
    <source>
        <dbReference type="SMART" id="SM00082"/>
    </source>
</evidence>
<dbReference type="Pfam" id="PF01462">
    <property type="entry name" value="LRRNT"/>
    <property type="match status" value="1"/>
</dbReference>
<dbReference type="PANTHER" id="PTHR22650">
    <property type="entry name" value="GLYCOPROTEIN IB BETA"/>
    <property type="match status" value="1"/>
</dbReference>
<accession>A0AAY4C8F1</accession>